<dbReference type="EMBL" id="CP104003">
    <property type="protein sequence ID" value="UWM55452.1"/>
    <property type="molecule type" value="Genomic_DNA"/>
</dbReference>
<gene>
    <name evidence="3" type="ORF">N0B31_04005</name>
</gene>
<reference evidence="3" key="1">
    <citation type="submission" date="2022-09" db="EMBL/GenBank/DDBJ databases">
        <title>Diverse halophilic archaea isolated from saline environments.</title>
        <authorList>
            <person name="Cui H.-L."/>
        </authorList>
    </citation>
    <scope>NUCLEOTIDE SEQUENCE</scope>
    <source>
        <strain evidence="3">ZS-35-S2</strain>
    </source>
</reference>
<keyword evidence="2" id="KW-1133">Transmembrane helix</keyword>
<evidence type="ECO:0000256" key="1">
    <source>
        <dbReference type="SAM" id="MobiDB-lite"/>
    </source>
</evidence>
<feature type="transmembrane region" description="Helical" evidence="2">
    <location>
        <begin position="7"/>
        <end position="29"/>
    </location>
</feature>
<keyword evidence="2" id="KW-0472">Membrane</keyword>
<feature type="region of interest" description="Disordered" evidence="1">
    <location>
        <begin position="285"/>
        <end position="318"/>
    </location>
</feature>
<proteinExistence type="predicted"/>
<dbReference type="KEGG" id="ssai:N0B31_04005"/>
<dbReference type="RefSeq" id="WP_260594552.1">
    <property type="nucleotide sequence ID" value="NZ_CP104003.1"/>
</dbReference>
<sequence length="365" mass="38537">MREGLRLGSAVGYLTAGAVVLVVAIGGLGPTPSPFALVFGGLLPIGLVLALVVSGLWLAFRSDLTAPEFRRIAGWSLAGSLTVGGFAAMIVVALAGEYELLRGELLVAETVVGGALAGLGIGLYDVLSQRQRARLEAERERLDVLNRMLRHHLLNGMNIILASAEELERRTEEPGHELRTIRRRGDEVVGLVERVSELTDRINEQPEPKPRRLRTIVEESVGRAQGVYGTANVAVEEPVPDLSVLGDETLTEAVETVVLERAGVSDGVVVGAHVTPEDVVVRVRDDEGGSSTAADGGGASGWGRRLSSGVADDTDADAGGSERYAASLHQGVDIYMAELLLSRSGGRLEVIPGESTAVELHLPRA</sequence>
<organism evidence="3 4">
    <name type="scientific">Salinirubellus salinus</name>
    <dbReference type="NCBI Taxonomy" id="1364945"/>
    <lineage>
        <taxon>Archaea</taxon>
        <taxon>Methanobacteriati</taxon>
        <taxon>Methanobacteriota</taxon>
        <taxon>Stenosarchaea group</taxon>
        <taxon>Halobacteria</taxon>
        <taxon>Halobacteriales</taxon>
        <taxon>Natronomonadaceae</taxon>
        <taxon>Salinirubellus</taxon>
    </lineage>
</organism>
<evidence type="ECO:0008006" key="5">
    <source>
        <dbReference type="Google" id="ProtNLM"/>
    </source>
</evidence>
<accession>A0A9E7R4G9</accession>
<keyword evidence="2" id="KW-0812">Transmembrane</keyword>
<feature type="transmembrane region" description="Helical" evidence="2">
    <location>
        <begin position="35"/>
        <end position="60"/>
    </location>
</feature>
<evidence type="ECO:0000313" key="4">
    <source>
        <dbReference type="Proteomes" id="UP001057580"/>
    </source>
</evidence>
<feature type="compositionally biased region" description="Low complexity" evidence="1">
    <location>
        <begin position="302"/>
        <end position="318"/>
    </location>
</feature>
<dbReference type="AlphaFoldDB" id="A0A9E7R4G9"/>
<feature type="transmembrane region" description="Helical" evidence="2">
    <location>
        <begin position="72"/>
        <end position="94"/>
    </location>
</feature>
<name>A0A9E7R4G9_9EURY</name>
<evidence type="ECO:0000313" key="3">
    <source>
        <dbReference type="EMBL" id="UWM55452.1"/>
    </source>
</evidence>
<evidence type="ECO:0000256" key="2">
    <source>
        <dbReference type="SAM" id="Phobius"/>
    </source>
</evidence>
<feature type="transmembrane region" description="Helical" evidence="2">
    <location>
        <begin position="106"/>
        <end position="127"/>
    </location>
</feature>
<dbReference type="GeneID" id="74941557"/>
<dbReference type="Proteomes" id="UP001057580">
    <property type="component" value="Chromosome"/>
</dbReference>
<keyword evidence="4" id="KW-1185">Reference proteome</keyword>
<protein>
    <recommendedName>
        <fullName evidence="5">Signal transduction histidine kinase</fullName>
    </recommendedName>
</protein>